<dbReference type="AlphaFoldDB" id="A0A1H9BC01"/>
<protein>
    <submittedName>
        <fullName evidence="2">Pimeloyl-ACP methyl ester carboxylesterase</fullName>
    </submittedName>
</protein>
<keyword evidence="3" id="KW-1185">Reference proteome</keyword>
<dbReference type="SUPFAM" id="SSF53474">
    <property type="entry name" value="alpha/beta-Hydrolases"/>
    <property type="match status" value="1"/>
</dbReference>
<evidence type="ECO:0000313" key="2">
    <source>
        <dbReference type="EMBL" id="SEP86375.1"/>
    </source>
</evidence>
<dbReference type="InterPro" id="IPR029058">
    <property type="entry name" value="AB_hydrolase_fold"/>
</dbReference>
<dbReference type="Pfam" id="PF00561">
    <property type="entry name" value="Abhydrolase_1"/>
    <property type="match status" value="1"/>
</dbReference>
<feature type="domain" description="AB hydrolase-1" evidence="1">
    <location>
        <begin position="24"/>
        <end position="266"/>
    </location>
</feature>
<dbReference type="InterPro" id="IPR050471">
    <property type="entry name" value="AB_hydrolase"/>
</dbReference>
<accession>A0A1H9BC01</accession>
<proteinExistence type="predicted"/>
<name>A0A1H9BC01_9ACTN</name>
<sequence length="293" mass="31857">METFVEAGDGYRLWVETAGEDDLPPLLLVMGAGASGLGWPDALVARLARHHRVIRYDHRDTGRSTRAFHERPYAVRDLAGDAVAVLDALSVDRAHVAGMSMGGYLVQLLLLDHPRRLLSAALWGTSVLGGARPDPEIRDEDLPGPDPRLLAMWEQMGQERDREAELEWRVEHWRLLNGDVLPFDAQEFGDLERRVAAHSGTWRQSSAHALADQSGMERGEELARVTVPTLVVDAPEDPITPPPHAARLARAIPSARLVTVPGLGHALGSAAVPPLADAILAHTRSVDADGRTS</sequence>
<dbReference type="PANTHER" id="PTHR43433:SF5">
    <property type="entry name" value="AB HYDROLASE-1 DOMAIN-CONTAINING PROTEIN"/>
    <property type="match status" value="1"/>
</dbReference>
<reference evidence="2 3" key="1">
    <citation type="submission" date="2016-10" db="EMBL/GenBank/DDBJ databases">
        <authorList>
            <person name="de Groot N.N."/>
        </authorList>
    </citation>
    <scope>NUCLEOTIDE SEQUENCE [LARGE SCALE GENOMIC DNA]</scope>
    <source>
        <strain evidence="2 3">CGMCC 4.3519</strain>
    </source>
</reference>
<dbReference type="Proteomes" id="UP000199055">
    <property type="component" value="Unassembled WGS sequence"/>
</dbReference>
<evidence type="ECO:0000259" key="1">
    <source>
        <dbReference type="Pfam" id="PF00561"/>
    </source>
</evidence>
<dbReference type="InterPro" id="IPR000073">
    <property type="entry name" value="AB_hydrolase_1"/>
</dbReference>
<evidence type="ECO:0000313" key="3">
    <source>
        <dbReference type="Proteomes" id="UP000199055"/>
    </source>
</evidence>
<dbReference type="GO" id="GO:0004806">
    <property type="term" value="F:triacylglycerol lipase activity"/>
    <property type="evidence" value="ECO:0007669"/>
    <property type="project" value="TreeGrafter"/>
</dbReference>
<gene>
    <name evidence="2" type="ORF">SAMN05216481_102298</name>
</gene>
<dbReference type="GO" id="GO:0046503">
    <property type="term" value="P:glycerolipid catabolic process"/>
    <property type="evidence" value="ECO:0007669"/>
    <property type="project" value="TreeGrafter"/>
</dbReference>
<dbReference type="Gene3D" id="3.40.50.1820">
    <property type="entry name" value="alpha/beta hydrolase"/>
    <property type="match status" value="1"/>
</dbReference>
<organism evidence="2 3">
    <name type="scientific">Streptomyces radiopugnans</name>
    <dbReference type="NCBI Taxonomy" id="403935"/>
    <lineage>
        <taxon>Bacteria</taxon>
        <taxon>Bacillati</taxon>
        <taxon>Actinomycetota</taxon>
        <taxon>Actinomycetes</taxon>
        <taxon>Kitasatosporales</taxon>
        <taxon>Streptomycetaceae</taxon>
        <taxon>Streptomyces</taxon>
    </lineage>
</organism>
<dbReference type="EMBL" id="FOET01000002">
    <property type="protein sequence ID" value="SEP86375.1"/>
    <property type="molecule type" value="Genomic_DNA"/>
</dbReference>
<dbReference type="RefSeq" id="WP_093656297.1">
    <property type="nucleotide sequence ID" value="NZ_FOET01000002.1"/>
</dbReference>
<dbReference type="PANTHER" id="PTHR43433">
    <property type="entry name" value="HYDROLASE, ALPHA/BETA FOLD FAMILY PROTEIN"/>
    <property type="match status" value="1"/>
</dbReference>
<dbReference type="STRING" id="403935.SAMN05216481_102298"/>